<evidence type="ECO:0000256" key="3">
    <source>
        <dbReference type="ARBA" id="ARBA00022833"/>
    </source>
</evidence>
<dbReference type="PANTHER" id="PTHR45798">
    <property type="entry name" value="RING-H2 FINGER PROTEIN ATL61-RELATED-RELATED"/>
    <property type="match status" value="1"/>
</dbReference>
<evidence type="ECO:0000256" key="5">
    <source>
        <dbReference type="SAM" id="MobiDB-lite"/>
    </source>
</evidence>
<feature type="region of interest" description="Disordered" evidence="5">
    <location>
        <begin position="126"/>
        <end position="146"/>
    </location>
</feature>
<gene>
    <name evidence="8" type="ORF">SI7747_06008230</name>
</gene>
<dbReference type="PANTHER" id="PTHR45798:SF97">
    <property type="entry name" value="ALCOHOL-SENSITIVE RING FINGER PROTEIN 1"/>
    <property type="match status" value="1"/>
</dbReference>
<feature type="compositionally biased region" description="Low complexity" evidence="5">
    <location>
        <begin position="126"/>
        <end position="137"/>
    </location>
</feature>
<sequence>MRSHIGGADGGYDGDGVIWLLVFLVVASISLLLLLFHLYVLCCIRSATVVALSSRLLQRDGEKEGATVDLPEGQCAVCLSSLAADGGAAVRVLHRCRHVFHAGCIGRWLSSHSVRCPLCRTLARAEAPPSSPEAGESFAGDSLTFM</sequence>
<dbReference type="EMBL" id="CACRZD030000006">
    <property type="protein sequence ID" value="CAA6661836.1"/>
    <property type="molecule type" value="Genomic_DNA"/>
</dbReference>
<proteinExistence type="predicted"/>
<dbReference type="EMBL" id="LR743593">
    <property type="protein sequence ID" value="CAA2622174.1"/>
    <property type="molecule type" value="Genomic_DNA"/>
</dbReference>
<keyword evidence="6" id="KW-0472">Membrane</keyword>
<dbReference type="InterPro" id="IPR013083">
    <property type="entry name" value="Znf_RING/FYVE/PHD"/>
</dbReference>
<evidence type="ECO:0000256" key="6">
    <source>
        <dbReference type="SAM" id="Phobius"/>
    </source>
</evidence>
<dbReference type="PROSITE" id="PS50089">
    <property type="entry name" value="ZF_RING_2"/>
    <property type="match status" value="1"/>
</dbReference>
<evidence type="ECO:0000256" key="4">
    <source>
        <dbReference type="PROSITE-ProRule" id="PRU00175"/>
    </source>
</evidence>
<feature type="domain" description="RING-type" evidence="7">
    <location>
        <begin position="75"/>
        <end position="120"/>
    </location>
</feature>
<evidence type="ECO:0000256" key="2">
    <source>
        <dbReference type="ARBA" id="ARBA00022771"/>
    </source>
</evidence>
<evidence type="ECO:0000313" key="9">
    <source>
        <dbReference type="Proteomes" id="UP001189122"/>
    </source>
</evidence>
<dbReference type="SUPFAM" id="SSF57850">
    <property type="entry name" value="RING/U-box"/>
    <property type="match status" value="1"/>
</dbReference>
<dbReference type="SMART" id="SM00184">
    <property type="entry name" value="RING"/>
    <property type="match status" value="1"/>
</dbReference>
<keyword evidence="3" id="KW-0862">Zinc</keyword>
<dbReference type="AlphaFoldDB" id="A0A7I8IV16"/>
<evidence type="ECO:0000313" key="8">
    <source>
        <dbReference type="EMBL" id="CAA2622174.1"/>
    </source>
</evidence>
<keyword evidence="1" id="KW-0479">Metal-binding</keyword>
<keyword evidence="6" id="KW-1133">Transmembrane helix</keyword>
<dbReference type="InterPro" id="IPR001841">
    <property type="entry name" value="Znf_RING"/>
</dbReference>
<keyword evidence="6" id="KW-0812">Transmembrane</keyword>
<dbReference type="Pfam" id="PF13639">
    <property type="entry name" value="zf-RING_2"/>
    <property type="match status" value="1"/>
</dbReference>
<reference evidence="8 9" key="1">
    <citation type="submission" date="2019-12" db="EMBL/GenBank/DDBJ databases">
        <authorList>
            <person name="Scholz U."/>
            <person name="Mascher M."/>
            <person name="Fiebig A."/>
        </authorList>
    </citation>
    <scope>NUCLEOTIDE SEQUENCE</scope>
</reference>
<evidence type="ECO:0000256" key="1">
    <source>
        <dbReference type="ARBA" id="ARBA00022723"/>
    </source>
</evidence>
<protein>
    <recommendedName>
        <fullName evidence="7">RING-type domain-containing protein</fullName>
    </recommendedName>
</protein>
<accession>A0A7I8IV16</accession>
<keyword evidence="9" id="KW-1185">Reference proteome</keyword>
<dbReference type="InterPro" id="IPR052788">
    <property type="entry name" value="RING-type_E3_ligase_ATL"/>
</dbReference>
<keyword evidence="2 4" id="KW-0863">Zinc-finger</keyword>
<dbReference type="Gene3D" id="3.30.40.10">
    <property type="entry name" value="Zinc/RING finger domain, C3HC4 (zinc finger)"/>
    <property type="match status" value="1"/>
</dbReference>
<name>A0A7I8IV16_SPIIN</name>
<dbReference type="Proteomes" id="UP001189122">
    <property type="component" value="Unassembled WGS sequence"/>
</dbReference>
<dbReference type="GO" id="GO:0008270">
    <property type="term" value="F:zinc ion binding"/>
    <property type="evidence" value="ECO:0007669"/>
    <property type="project" value="UniProtKB-KW"/>
</dbReference>
<organism evidence="8">
    <name type="scientific">Spirodela intermedia</name>
    <name type="common">Intermediate duckweed</name>
    <dbReference type="NCBI Taxonomy" id="51605"/>
    <lineage>
        <taxon>Eukaryota</taxon>
        <taxon>Viridiplantae</taxon>
        <taxon>Streptophyta</taxon>
        <taxon>Embryophyta</taxon>
        <taxon>Tracheophyta</taxon>
        <taxon>Spermatophyta</taxon>
        <taxon>Magnoliopsida</taxon>
        <taxon>Liliopsida</taxon>
        <taxon>Araceae</taxon>
        <taxon>Lemnoideae</taxon>
        <taxon>Spirodela</taxon>
    </lineage>
</organism>
<feature type="transmembrane region" description="Helical" evidence="6">
    <location>
        <begin position="17"/>
        <end position="40"/>
    </location>
</feature>
<evidence type="ECO:0000259" key="7">
    <source>
        <dbReference type="PROSITE" id="PS50089"/>
    </source>
</evidence>